<evidence type="ECO:0000256" key="4">
    <source>
        <dbReference type="ARBA" id="ARBA00023163"/>
    </source>
</evidence>
<organism evidence="6 7">
    <name type="scientific">Carnegiea gigantea</name>
    <dbReference type="NCBI Taxonomy" id="171969"/>
    <lineage>
        <taxon>Eukaryota</taxon>
        <taxon>Viridiplantae</taxon>
        <taxon>Streptophyta</taxon>
        <taxon>Embryophyta</taxon>
        <taxon>Tracheophyta</taxon>
        <taxon>Spermatophyta</taxon>
        <taxon>Magnoliopsida</taxon>
        <taxon>eudicotyledons</taxon>
        <taxon>Gunneridae</taxon>
        <taxon>Pentapetalae</taxon>
        <taxon>Caryophyllales</taxon>
        <taxon>Cactineae</taxon>
        <taxon>Cactaceae</taxon>
        <taxon>Cactoideae</taxon>
        <taxon>Echinocereeae</taxon>
        <taxon>Carnegiea</taxon>
    </lineage>
</organism>
<name>A0A9Q1JW55_9CARY</name>
<dbReference type="Gene3D" id="2.40.320.10">
    <property type="entry name" value="Hypothetical Protein Pfu-838710-001"/>
    <property type="match status" value="1"/>
</dbReference>
<keyword evidence="4" id="KW-0804">Transcription</keyword>
<keyword evidence="5" id="KW-0539">Nucleus</keyword>
<evidence type="ECO:0008006" key="8">
    <source>
        <dbReference type="Google" id="ProtNLM"/>
    </source>
</evidence>
<dbReference type="FunFam" id="2.40.320.10:FF:000004">
    <property type="entry name" value="Mediator of RNA polymerase II transcription subunit 18"/>
    <property type="match status" value="1"/>
</dbReference>
<dbReference type="EMBL" id="JAKOGI010000608">
    <property type="protein sequence ID" value="KAJ8432416.1"/>
    <property type="molecule type" value="Genomic_DNA"/>
</dbReference>
<evidence type="ECO:0000313" key="7">
    <source>
        <dbReference type="Proteomes" id="UP001153076"/>
    </source>
</evidence>
<sequence length="246" mass="26606">MECVVQGIIETQHVEALEILLQGLCGVNKERLRVHELCLKSSPNLGFVSSDVRLVCDLEQPEPTWYMHILICCYYFSSIVHHKFQRDVICNPCRTVRHIGGAMRGAGAEQISVLVRTMVESKASKNALRLFYALGYKLDHELLRVGSAFHFHRGAQITVTVSSVNKMPKLHAIDEAVPVTPGIQLVEVTAPATADNYAEIVAAVSSFCEYLAPLLHLSKPGISTGVVPTAAAAAASLLSDGGGTAL</sequence>
<comment type="caution">
    <text evidence="6">The sequence shown here is derived from an EMBL/GenBank/DDBJ whole genome shotgun (WGS) entry which is preliminary data.</text>
</comment>
<dbReference type="GO" id="GO:0016592">
    <property type="term" value="C:mediator complex"/>
    <property type="evidence" value="ECO:0007669"/>
    <property type="project" value="InterPro"/>
</dbReference>
<proteinExistence type="inferred from homology"/>
<evidence type="ECO:0000256" key="2">
    <source>
        <dbReference type="ARBA" id="ARBA00009814"/>
    </source>
</evidence>
<evidence type="ECO:0000256" key="1">
    <source>
        <dbReference type="ARBA" id="ARBA00004123"/>
    </source>
</evidence>
<keyword evidence="7" id="KW-1185">Reference proteome</keyword>
<dbReference type="PANTHER" id="PTHR13321:SF2">
    <property type="entry name" value="MEDIATOR OF RNA POLYMERASE II TRANSCRIPTION SUBUNIT 18"/>
    <property type="match status" value="1"/>
</dbReference>
<dbReference type="PANTHER" id="PTHR13321">
    <property type="entry name" value="MEDIATOR OF RNA POLYMERASE II TRANSCRIPTION, SUBUNIT 18"/>
    <property type="match status" value="1"/>
</dbReference>
<dbReference type="InterPro" id="IPR019095">
    <property type="entry name" value="Mediator_Med18"/>
</dbReference>
<reference evidence="6" key="1">
    <citation type="submission" date="2022-04" db="EMBL/GenBank/DDBJ databases">
        <title>Carnegiea gigantea Genome sequencing and assembly v2.</title>
        <authorList>
            <person name="Copetti D."/>
            <person name="Sanderson M.J."/>
            <person name="Burquez A."/>
            <person name="Wojciechowski M.F."/>
        </authorList>
    </citation>
    <scope>NUCLEOTIDE SEQUENCE</scope>
    <source>
        <strain evidence="6">SGP5-SGP5p</strain>
        <tissue evidence="6">Aerial part</tissue>
    </source>
</reference>
<dbReference type="Proteomes" id="UP001153076">
    <property type="component" value="Unassembled WGS sequence"/>
</dbReference>
<keyword evidence="3" id="KW-0805">Transcription regulation</keyword>
<comment type="subcellular location">
    <subcellularLocation>
        <location evidence="1">Nucleus</location>
    </subcellularLocation>
</comment>
<gene>
    <name evidence="6" type="ORF">Cgig2_013830</name>
</gene>
<dbReference type="GO" id="GO:0006369">
    <property type="term" value="P:termination of RNA polymerase II transcription"/>
    <property type="evidence" value="ECO:0007669"/>
    <property type="project" value="TreeGrafter"/>
</dbReference>
<dbReference type="GO" id="GO:0006357">
    <property type="term" value="P:regulation of transcription by RNA polymerase II"/>
    <property type="evidence" value="ECO:0007669"/>
    <property type="project" value="InterPro"/>
</dbReference>
<protein>
    <recommendedName>
        <fullName evidence="8">Mediator of RNA polymerase II transcription subunit 18</fullName>
    </recommendedName>
</protein>
<evidence type="ECO:0000256" key="3">
    <source>
        <dbReference type="ARBA" id="ARBA00023015"/>
    </source>
</evidence>
<dbReference type="GO" id="GO:0070847">
    <property type="term" value="C:core mediator complex"/>
    <property type="evidence" value="ECO:0007669"/>
    <property type="project" value="TreeGrafter"/>
</dbReference>
<evidence type="ECO:0000313" key="6">
    <source>
        <dbReference type="EMBL" id="KAJ8432416.1"/>
    </source>
</evidence>
<comment type="similarity">
    <text evidence="2">Belongs to the Mediator complex subunit 18 family.</text>
</comment>
<dbReference type="GO" id="GO:0003712">
    <property type="term" value="F:transcription coregulator activity"/>
    <property type="evidence" value="ECO:0007669"/>
    <property type="project" value="InterPro"/>
</dbReference>
<accession>A0A9Q1JW55</accession>
<evidence type="ECO:0000256" key="5">
    <source>
        <dbReference type="ARBA" id="ARBA00023242"/>
    </source>
</evidence>
<dbReference type="OrthoDB" id="2015832at2759"/>
<dbReference type="AlphaFoldDB" id="A0A9Q1JW55"/>